<dbReference type="RefSeq" id="WP_000638315.1">
    <property type="nucleotide sequence ID" value="NC_004368.1"/>
</dbReference>
<evidence type="ECO:0000313" key="1">
    <source>
        <dbReference type="EMBL" id="CAD47013.1"/>
    </source>
</evidence>
<dbReference type="KEGG" id="san:gbs1354"/>
<dbReference type="Proteomes" id="UP000000823">
    <property type="component" value="Chromosome"/>
</dbReference>
<dbReference type="EMBL" id="AL766850">
    <property type="protein sequence ID" value="CAD47013.1"/>
    <property type="molecule type" value="Genomic_DNA"/>
</dbReference>
<dbReference type="AlphaFoldDB" id="Q8E4P7"/>
<sequence length="183" mass="21243">MIWTYETISKMLIEMATENYSDMVRAFLAMELSIDNKSLLNQLYQDFMAVDDLTLVSDELRDRAESYQLQMKKDITDILEKLYQMVKGTRFIMDTIASNSISTAMEGYDFLEVEDYASLSLETLQEIIQKDLAISSQDYFGDVTYIALQKDLLDQKSHFLKNYVASFLDKPIPTKDQRALVLY</sequence>
<organism evidence="1">
    <name type="scientific">Streptococcus agalactiae serotype III (strain NEM316)</name>
    <dbReference type="NCBI Taxonomy" id="211110"/>
    <lineage>
        <taxon>Bacteria</taxon>
        <taxon>Bacillati</taxon>
        <taxon>Bacillota</taxon>
        <taxon>Bacilli</taxon>
        <taxon>Lactobacillales</taxon>
        <taxon>Streptococcaceae</taxon>
        <taxon>Streptococcus</taxon>
    </lineage>
</organism>
<proteinExistence type="predicted"/>
<protein>
    <submittedName>
        <fullName evidence="1">Uncharacterized protein</fullName>
    </submittedName>
</protein>
<gene>
    <name evidence="1" type="ordered locus">gbs1354</name>
</gene>
<name>Q8E4P7_STRA3</name>
<reference evidence="1" key="1">
    <citation type="journal article" date="2002" name="Mol. Microbiol.">
        <title>Genome sequence of Streptococcus agalactiae, a pathogen causing invasive neonatal disease.</title>
        <authorList>
            <person name="Glaser P."/>
            <person name="Rusniok C."/>
            <person name="Buchrieser C."/>
            <person name="Chevalier F."/>
            <person name="Frangeul L."/>
            <person name="Msadek T."/>
            <person name="Zouine M."/>
            <person name="Couve E."/>
            <person name="Lalioui L."/>
            <person name="Poyart C."/>
            <person name="Trieu-Cuot P."/>
            <person name="Kunst F."/>
        </authorList>
    </citation>
    <scope>NUCLEOTIDE SEQUENCE [LARGE SCALE GENOMIC DNA]</scope>
    <source>
        <strain evidence="1">NEM316</strain>
    </source>
</reference>
<dbReference type="HOGENOM" id="CLU_1474431_0_0_9"/>
<accession>Q8E4P7</accession>